<reference evidence="1 2" key="1">
    <citation type="submission" date="2021-04" db="EMBL/GenBank/DDBJ databases">
        <title>Whole genome sequence of Jiella sp. KSK16Y-1.</title>
        <authorList>
            <person name="Tuo L."/>
        </authorList>
    </citation>
    <scope>NUCLEOTIDE SEQUENCE [LARGE SCALE GENOMIC DNA]</scope>
    <source>
        <strain evidence="1 2">KSK16Y-1</strain>
    </source>
</reference>
<sequence>MPFFKMSWPFGRKAEQTKEAEPDLARRRVLFGLGAAGCAIVATALPFADHAEAAQTLDGDLLDLIDEVSPDEGEYETAHYTGYRHSHGRRRYRRRSRPVRRVPRQCRYRRFRRRNPRLCGVYRRPRRNCTRIGNVTVCSGR</sequence>
<accession>A0ABS4BC55</accession>
<organism evidence="1 2">
    <name type="scientific">Jiella mangrovi</name>
    <dbReference type="NCBI Taxonomy" id="2821407"/>
    <lineage>
        <taxon>Bacteria</taxon>
        <taxon>Pseudomonadati</taxon>
        <taxon>Pseudomonadota</taxon>
        <taxon>Alphaproteobacteria</taxon>
        <taxon>Hyphomicrobiales</taxon>
        <taxon>Aurantimonadaceae</taxon>
        <taxon>Jiella</taxon>
    </lineage>
</organism>
<dbReference type="RefSeq" id="WP_209592745.1">
    <property type="nucleotide sequence ID" value="NZ_JAGJCF010000001.1"/>
</dbReference>
<dbReference type="EMBL" id="JAGJCF010000001">
    <property type="protein sequence ID" value="MBP0614334.1"/>
    <property type="molecule type" value="Genomic_DNA"/>
</dbReference>
<keyword evidence="2" id="KW-1185">Reference proteome</keyword>
<evidence type="ECO:0000313" key="1">
    <source>
        <dbReference type="EMBL" id="MBP0614334.1"/>
    </source>
</evidence>
<gene>
    <name evidence="1" type="ORF">J6595_01865</name>
</gene>
<evidence type="ECO:0000313" key="2">
    <source>
        <dbReference type="Proteomes" id="UP000678276"/>
    </source>
</evidence>
<comment type="caution">
    <text evidence="1">The sequence shown here is derived from an EMBL/GenBank/DDBJ whole genome shotgun (WGS) entry which is preliminary data.</text>
</comment>
<evidence type="ECO:0008006" key="3">
    <source>
        <dbReference type="Google" id="ProtNLM"/>
    </source>
</evidence>
<name>A0ABS4BC55_9HYPH</name>
<dbReference type="Proteomes" id="UP000678276">
    <property type="component" value="Unassembled WGS sequence"/>
</dbReference>
<protein>
    <recommendedName>
        <fullName evidence="3">Protamine-2 (Modular protein)</fullName>
    </recommendedName>
</protein>
<proteinExistence type="predicted"/>